<comment type="caution">
    <text evidence="1">The sequence shown here is derived from an EMBL/GenBank/DDBJ whole genome shotgun (WGS) entry which is preliminary data.</text>
</comment>
<dbReference type="Gene3D" id="2.40.10.10">
    <property type="entry name" value="Trypsin-like serine proteases"/>
    <property type="match status" value="1"/>
</dbReference>
<gene>
    <name evidence="1" type="ORF">CJD36_018385</name>
</gene>
<accession>A0A2S7SSK5</accession>
<dbReference type="InterPro" id="IPR026341">
    <property type="entry name" value="T9SS_type_B"/>
</dbReference>
<dbReference type="Pfam" id="PF13573">
    <property type="entry name" value="SprB"/>
    <property type="match status" value="9"/>
</dbReference>
<sequence>MSSFLRSYIRVVGLLSVLFLSSVSSYASHIFGMDLYYTNIGGNVYTITLAVYGDCSGGSFFNLSTSSPTIEIYNGNTFLNNLSLTVQPPSNGIEVSPVCPAQAGNTTCTNITSTLPGIKKFIYSGNVTLPSTSTVWRFLFNGNMGGTSSAGRSNSITNVNIPGGGSTIQLIDTLNNTIGGNSSAQYNTIPTPYFCVNTPANYNPAAVDPNGDVLSFDLVPAIDAGTGVSVNYVWPYNAAAPLGVSAGTFSFSSSNGQLSFTPNIAQRADVVYNVRELVGGVLKGTSQREMTIVVLSPCSNNPPTGSMSAASGGTIVGATQLNICNNAGLFTFHVNPTDADLDTITMTSSGLPAGATFSVINNSTIAPLGTFQWNASTATPGTYTFYITYQDRGCPLSSRQSIAYTINILPAPTETVTLISAATCTRKAVFTVTPGTTSSPYIISILQGATTVHNFTGVTGTITDSLLPGTYTIRTYNSVSCYKDTTVTFASPPLPSGTFVINPPLCPGALNGFISVTGILGVSPYQYALGTGSYGTTGTFTGLGSAIYTVHIKDVNGCIKDTSVLLPSPAPILETLNIRRSTCNGYANGRVIVNAYNSVGPYTYAIGAGPYSTNDTFTNLTAGTYTFHVMNGNGCIDDTTITFVDSQYLHASVSVPPILCNGGTTSVTITGIGGFGTPYSYAYNAGGFGPFNSFTLGAGSYTLHVTDPQTCFFDTIISLVQPSPVVITTGTVGVGCYGGNTGIITVTASGGTPSYTYAVDAGTYGTSSTIGGLTAGPHTVNVKDANNCVYSSTDTIIQPTAVSADSVIMQIPLCNGGNNGIATIYASGGTPGYTYAINTSTYGASNTFTGLTAGTYTLHIKDDNGCIKDTIVTLANPPGMTPGATVVQSLCQNLSNGQVTLSVSGGTPAYTYAVGAGTYSSSPVFAALAAGTYVFHIKDANGCIKDTSVTVTNTTHITGTFLFTPPLCNGDANGAITVNGGSGISPYTYAFGTGSYGATNVLSSITAGSYIFHIRDVNGCIGDTTVSLTQPSIVYPSVTITPPSCFGYSDGVINVSASGGTPAYTFSLNNNAFVGITTYIGRTAGVDTIRVKDANGCIHDTVFTIGQPTPLVITGIVISNVSCNGGANGMITVAATGGTPAYQYAANAGTYQVSNTLTGLTSGAQVIHVKDTHGCITDSSATITQPVNLAISGAVVTNPTCEGYTDGVIIIGVGGGTAPYRYSKDNLVFTNSSSFTGLTEGTYTIFITDTNNCTADTTITLIGFPHIFIDSFTATAATCTGKNDGGLIVYASGGNPPLTYSLSGNAPTTPPNIFTSLFAGNHTITITDSRNCTKDSLIVIGQPDTFKVLTNITPNDCVGADDRGGIVAAIQGGTGPFTFLWSVDSNTNSYVTGLPNGVYTVKVKDHNNCEDSATATILYDDCCTPYLPNAFSPNGDGKNDVYRMVYKGDIRIIEFSIYNRYGERVFTTEYDERGWDGTLKGEPCDIGSYFYYIRLLCGNRHNKILEFKGDVTLVK</sequence>
<name>A0A2S7SSK5_9BACT</name>
<dbReference type="NCBIfam" id="TIGR04131">
    <property type="entry name" value="Bac_Flav_CTERM"/>
    <property type="match status" value="1"/>
</dbReference>
<dbReference type="OrthoDB" id="7794186at2"/>
<organism evidence="1 2">
    <name type="scientific">Flavipsychrobacter stenotrophus</name>
    <dbReference type="NCBI Taxonomy" id="2077091"/>
    <lineage>
        <taxon>Bacteria</taxon>
        <taxon>Pseudomonadati</taxon>
        <taxon>Bacteroidota</taxon>
        <taxon>Chitinophagia</taxon>
        <taxon>Chitinophagales</taxon>
        <taxon>Chitinophagaceae</taxon>
        <taxon>Flavipsychrobacter</taxon>
    </lineage>
</organism>
<protein>
    <submittedName>
        <fullName evidence="1">Uncharacterized protein</fullName>
    </submittedName>
</protein>
<reference evidence="1 2" key="1">
    <citation type="submission" date="2018-01" db="EMBL/GenBank/DDBJ databases">
        <title>A novel member of the phylum Bacteroidetes isolated from glacier ice.</title>
        <authorList>
            <person name="Liu Q."/>
            <person name="Xin Y.-H."/>
        </authorList>
    </citation>
    <scope>NUCLEOTIDE SEQUENCE [LARGE SCALE GENOMIC DNA]</scope>
    <source>
        <strain evidence="1 2">RB1R16</strain>
    </source>
</reference>
<proteinExistence type="predicted"/>
<evidence type="ECO:0000313" key="2">
    <source>
        <dbReference type="Proteomes" id="UP000239872"/>
    </source>
</evidence>
<dbReference type="InterPro" id="IPR025667">
    <property type="entry name" value="SprB_repeat"/>
</dbReference>
<evidence type="ECO:0000313" key="1">
    <source>
        <dbReference type="EMBL" id="PQJ09890.1"/>
    </source>
</evidence>
<dbReference type="EMBL" id="PPSL01000005">
    <property type="protein sequence ID" value="PQJ09890.1"/>
    <property type="molecule type" value="Genomic_DNA"/>
</dbReference>
<keyword evidence="2" id="KW-1185">Reference proteome</keyword>
<dbReference type="Proteomes" id="UP000239872">
    <property type="component" value="Unassembled WGS sequence"/>
</dbReference>
<dbReference type="InterPro" id="IPR043504">
    <property type="entry name" value="Peptidase_S1_PA_chymotrypsin"/>
</dbReference>
<dbReference type="RefSeq" id="WP_105040662.1">
    <property type="nucleotide sequence ID" value="NZ_PPSL01000005.1"/>
</dbReference>
<dbReference type="Pfam" id="PF13585">
    <property type="entry name" value="CHU_C"/>
    <property type="match status" value="1"/>
</dbReference>